<evidence type="ECO:0000313" key="3">
    <source>
        <dbReference type="EMBL" id="CCG84141.1"/>
    </source>
</evidence>
<reference evidence="3 4" key="1">
    <citation type="journal article" date="2013" name="MBio">
        <title>Genome sequencing of the plant pathogen Taphrina deformans, the causal agent of peach leaf curl.</title>
        <authorList>
            <person name="Cisse O.H."/>
            <person name="Almeida J.M.G.C.F."/>
            <person name="Fonseca A."/>
            <person name="Kumar A.A."/>
            <person name="Salojaervi J."/>
            <person name="Overmyer K."/>
            <person name="Hauser P.M."/>
            <person name="Pagni M."/>
        </authorList>
    </citation>
    <scope>NUCLEOTIDE SEQUENCE [LARGE SCALE GENOMIC DNA]</scope>
    <source>
        <strain evidence="4">PYCC 5710 / ATCC 11124 / CBS 356.35 / IMI 108563 / JCM 9778 / NBRC 8474</strain>
    </source>
</reference>
<protein>
    <submittedName>
        <fullName evidence="3">Uncharacterized protein</fullName>
    </submittedName>
</protein>
<dbReference type="EMBL" id="CAHR02000206">
    <property type="protein sequence ID" value="CCG84141.1"/>
    <property type="molecule type" value="Genomic_DNA"/>
</dbReference>
<proteinExistence type="predicted"/>
<evidence type="ECO:0000256" key="2">
    <source>
        <dbReference type="SAM" id="MobiDB-lite"/>
    </source>
</evidence>
<feature type="region of interest" description="Disordered" evidence="2">
    <location>
        <begin position="577"/>
        <end position="604"/>
    </location>
</feature>
<dbReference type="VEuPathDB" id="FungiDB:TAPDE_004536"/>
<feature type="region of interest" description="Disordered" evidence="2">
    <location>
        <begin position="457"/>
        <end position="491"/>
    </location>
</feature>
<feature type="coiled-coil region" evidence="1">
    <location>
        <begin position="792"/>
        <end position="840"/>
    </location>
</feature>
<accession>R4XEF4</accession>
<evidence type="ECO:0000256" key="1">
    <source>
        <dbReference type="SAM" id="Coils"/>
    </source>
</evidence>
<keyword evidence="1" id="KW-0175">Coiled coil</keyword>
<sequence length="1115" mass="123851">MGESTTSARTLTHRGESLRLSLPHNDYREIECPPRVGALDKWPDSLEIDTALTIAPHTVEIYPDNGHDKDMRVVCAVSDRVQWDQRIRMVRERKLQELGVSAISNKPHNVMIPHGKAGPESNSNINSMSAAWTGLHTPAVSRDTDVMEPTGATSKPSVVTALHGLEAHKVSASLSQQIAALQARHHQISRSVSEIVQNRGVESQSHNRLPSQRELVHQRLSSIAPIVLRKPSRIVTPITVISEEPEITTDVAGVQEGNLDNPGSLSNGLINNNAFKLHQHLASNDMSELIRMQPAQFVPDFDRQYESFQWADEPMSNTNEAYAEDLYYAQAPIPDYQDVFFDQLDGAHQEATPLQGPLYFYPQASPDISCVQHHAAQYNTLYEFVGRHEPQKSIFNTDAEAFIPFAQAIVKPSTESKAIPIVHPDDAETTKETCPMTVAAAVSQASIDKELNAPAQGSFDAYNGFDSGSESESEEDRESQSSSVSGNATNYELVEDNDVRVRSFKFPSPEKPVLTRKRSRILDSESPVSHRALLLTEEIPPPKMSSTPRKSPRIFQKDVALEDTELDSIIMDLSIRGAPAPESSSDEDESDLSLLSEPEVDPERPALRRVASSKLLISHQDADMGLLLDAMLSTKLAVVTDSLSTLQTSVTSITDQIHTLSSSTSDHTARMLKDIREKLHDNSAVTSALAEAHKLREKVNAMESAAAQELLVTSQLRQELWTATSELAAVRLNLDSVKLADPVITKIEDEPMSSQRLKVVDAAKTALQRSVGELTTKASRLEGQLLESMTFCGALQSQYSSAELALAKLRKEINEVQVAKDQAKKECQAAQARLSLFEQHMEEAALQIAEEQSRWHESDMQKDKRIQELSESLMYNKPVTEDNTSRRSSSTSTISEVRMTQFLMDRIKALELSNNHLQQSHREELRLRDDRFDSLMGDWRLMTTQLAANESTVDGLRAELVLSTEFGDRIIEELQRSNNVVDTLSTQLRRGGPVSILKRSMSESEIKDASARERVLQDLRDSNSAKDQRIAELEELLNSPFESTERQILNAVSDNILNVQTVAKESIPESDVVAKVSSGSVQINSTEALQERVKILKRMRMSWEAKAPVLLAKEA</sequence>
<name>R4XEF4_TAPDE</name>
<dbReference type="Proteomes" id="UP000013776">
    <property type="component" value="Unassembled WGS sequence"/>
</dbReference>
<keyword evidence="4" id="KW-1185">Reference proteome</keyword>
<comment type="caution">
    <text evidence="3">The sequence shown here is derived from an EMBL/GenBank/DDBJ whole genome shotgun (WGS) entry which is preliminary data.</text>
</comment>
<feature type="region of interest" description="Disordered" evidence="2">
    <location>
        <begin position="872"/>
        <end position="893"/>
    </location>
</feature>
<organism evidence="3 4">
    <name type="scientific">Taphrina deformans (strain PYCC 5710 / ATCC 11124 / CBS 356.35 / IMI 108563 / JCM 9778 / NBRC 8474)</name>
    <name type="common">Peach leaf curl fungus</name>
    <name type="synonym">Lalaria deformans</name>
    <dbReference type="NCBI Taxonomy" id="1097556"/>
    <lineage>
        <taxon>Eukaryota</taxon>
        <taxon>Fungi</taxon>
        <taxon>Dikarya</taxon>
        <taxon>Ascomycota</taxon>
        <taxon>Taphrinomycotina</taxon>
        <taxon>Taphrinomycetes</taxon>
        <taxon>Taphrinales</taxon>
        <taxon>Taphrinaceae</taxon>
        <taxon>Taphrina</taxon>
    </lineage>
</organism>
<dbReference type="STRING" id="1097556.R4XEF4"/>
<dbReference type="OrthoDB" id="10671018at2759"/>
<gene>
    <name evidence="3" type="ORF">TAPDE_004536</name>
</gene>
<dbReference type="AlphaFoldDB" id="R4XEF4"/>
<evidence type="ECO:0000313" key="4">
    <source>
        <dbReference type="Proteomes" id="UP000013776"/>
    </source>
</evidence>